<keyword evidence="3" id="KW-1185">Reference proteome</keyword>
<protein>
    <submittedName>
        <fullName evidence="2">Uncharacterized protein</fullName>
    </submittedName>
</protein>
<evidence type="ECO:0000313" key="2">
    <source>
        <dbReference type="EMBL" id="RIA45904.1"/>
    </source>
</evidence>
<organism evidence="2 3">
    <name type="scientific">Hephaestia caeni</name>
    <dbReference type="NCBI Taxonomy" id="645617"/>
    <lineage>
        <taxon>Bacteria</taxon>
        <taxon>Pseudomonadati</taxon>
        <taxon>Pseudomonadota</taxon>
        <taxon>Alphaproteobacteria</taxon>
        <taxon>Sphingomonadales</taxon>
        <taxon>Sphingomonadaceae</taxon>
        <taxon>Hephaestia</taxon>
    </lineage>
</organism>
<dbReference type="RefSeq" id="WP_004211694.1">
    <property type="nucleotide sequence ID" value="NZ_QXDC01000002.1"/>
</dbReference>
<feature type="region of interest" description="Disordered" evidence="1">
    <location>
        <begin position="70"/>
        <end position="90"/>
    </location>
</feature>
<reference evidence="2 3" key="1">
    <citation type="submission" date="2018-08" db="EMBL/GenBank/DDBJ databases">
        <title>Genomic Encyclopedia of Type Strains, Phase IV (KMG-IV): sequencing the most valuable type-strain genomes for metagenomic binning, comparative biology and taxonomic classification.</title>
        <authorList>
            <person name="Goeker M."/>
        </authorList>
    </citation>
    <scope>NUCLEOTIDE SEQUENCE [LARGE SCALE GENOMIC DNA]</scope>
    <source>
        <strain evidence="2 3">DSM 25527</strain>
    </source>
</reference>
<dbReference type="Proteomes" id="UP000266568">
    <property type="component" value="Unassembled WGS sequence"/>
</dbReference>
<comment type="caution">
    <text evidence="2">The sequence shown here is derived from an EMBL/GenBank/DDBJ whole genome shotgun (WGS) entry which is preliminary data.</text>
</comment>
<name>A0A397PID4_9SPHN</name>
<dbReference type="AlphaFoldDB" id="A0A397PID4"/>
<accession>A0A397PID4</accession>
<feature type="compositionally biased region" description="Basic and acidic residues" evidence="1">
    <location>
        <begin position="12"/>
        <end position="22"/>
    </location>
</feature>
<dbReference type="EMBL" id="QXDC01000002">
    <property type="protein sequence ID" value="RIA45904.1"/>
    <property type="molecule type" value="Genomic_DNA"/>
</dbReference>
<sequence>MTGRDNSGIDVPGERSVRHSRRFSDQLVEKTRKLFQERTTRQLTNEDARQILENLTGFFRVLGEWDRAQEKASAEEQLPENCRNVRIDEE</sequence>
<feature type="region of interest" description="Disordered" evidence="1">
    <location>
        <begin position="1"/>
        <end position="22"/>
    </location>
</feature>
<gene>
    <name evidence="2" type="ORF">DFR49_0433</name>
</gene>
<proteinExistence type="predicted"/>
<evidence type="ECO:0000256" key="1">
    <source>
        <dbReference type="SAM" id="MobiDB-lite"/>
    </source>
</evidence>
<evidence type="ECO:0000313" key="3">
    <source>
        <dbReference type="Proteomes" id="UP000266568"/>
    </source>
</evidence>